<dbReference type="PROSITE" id="PS50053">
    <property type="entry name" value="UBIQUITIN_2"/>
    <property type="match status" value="4"/>
</dbReference>
<dbReference type="FunFam" id="3.10.20.90:FF:000160">
    <property type="entry name" value="Polyubiquitin-C"/>
    <property type="match status" value="1"/>
</dbReference>
<dbReference type="Proteomes" id="UP001231189">
    <property type="component" value="Unassembled WGS sequence"/>
</dbReference>
<feature type="domain" description="Ubiquitin-like" evidence="3">
    <location>
        <begin position="142"/>
        <end position="214"/>
    </location>
</feature>
<keyword evidence="2" id="KW-0832">Ubl conjugation</keyword>
<dbReference type="AlphaFoldDB" id="A0AAD8VFK0"/>
<name>A0AAD8VFK0_LOLMU</name>
<evidence type="ECO:0000256" key="2">
    <source>
        <dbReference type="ARBA" id="ARBA00022843"/>
    </source>
</evidence>
<organism evidence="4 5">
    <name type="scientific">Lolium multiflorum</name>
    <name type="common">Italian ryegrass</name>
    <name type="synonym">Lolium perenne subsp. multiflorum</name>
    <dbReference type="NCBI Taxonomy" id="4521"/>
    <lineage>
        <taxon>Eukaryota</taxon>
        <taxon>Viridiplantae</taxon>
        <taxon>Streptophyta</taxon>
        <taxon>Embryophyta</taxon>
        <taxon>Tracheophyta</taxon>
        <taxon>Spermatophyta</taxon>
        <taxon>Magnoliopsida</taxon>
        <taxon>Liliopsida</taxon>
        <taxon>Poales</taxon>
        <taxon>Poaceae</taxon>
        <taxon>BOP clade</taxon>
        <taxon>Pooideae</taxon>
        <taxon>Poodae</taxon>
        <taxon>Poeae</taxon>
        <taxon>Poeae Chloroplast Group 2 (Poeae type)</taxon>
        <taxon>Loliodinae</taxon>
        <taxon>Loliinae</taxon>
        <taxon>Lolium</taxon>
    </lineage>
</organism>
<dbReference type="InterPro" id="IPR019954">
    <property type="entry name" value="Ubiquitin_CS"/>
</dbReference>
<dbReference type="PROSITE" id="PS00299">
    <property type="entry name" value="UBIQUITIN_1"/>
    <property type="match status" value="1"/>
</dbReference>
<dbReference type="InterPro" id="IPR050158">
    <property type="entry name" value="Ubiquitin_ubiquitin-like"/>
</dbReference>
<gene>
    <name evidence="4" type="ORF">QYE76_037377</name>
</gene>
<protein>
    <recommendedName>
        <fullName evidence="3">Ubiquitin-like domain-containing protein</fullName>
    </recommendedName>
</protein>
<dbReference type="SMART" id="SM00213">
    <property type="entry name" value="UBQ"/>
    <property type="match status" value="4"/>
</dbReference>
<comment type="caution">
    <text evidence="4">The sequence shown here is derived from an EMBL/GenBank/DDBJ whole genome shotgun (WGS) entry which is preliminary data.</text>
</comment>
<dbReference type="PANTHER" id="PTHR10666">
    <property type="entry name" value="UBIQUITIN"/>
    <property type="match status" value="1"/>
</dbReference>
<reference evidence="4" key="1">
    <citation type="submission" date="2023-07" db="EMBL/GenBank/DDBJ databases">
        <title>A chromosome-level genome assembly of Lolium multiflorum.</title>
        <authorList>
            <person name="Chen Y."/>
            <person name="Copetti D."/>
            <person name="Kolliker R."/>
            <person name="Studer B."/>
        </authorList>
    </citation>
    <scope>NUCLEOTIDE SEQUENCE</scope>
    <source>
        <strain evidence="4">02402/16</strain>
        <tissue evidence="4">Leaf</tissue>
    </source>
</reference>
<feature type="domain" description="Ubiquitin-like" evidence="3">
    <location>
        <begin position="216"/>
        <end position="289"/>
    </location>
</feature>
<keyword evidence="5" id="KW-1185">Reference proteome</keyword>
<evidence type="ECO:0000313" key="5">
    <source>
        <dbReference type="Proteomes" id="UP001231189"/>
    </source>
</evidence>
<dbReference type="GO" id="GO:0003729">
    <property type="term" value="F:mRNA binding"/>
    <property type="evidence" value="ECO:0007669"/>
    <property type="project" value="UniProtKB-ARBA"/>
</dbReference>
<dbReference type="EMBL" id="JAUUTY010000156">
    <property type="protein sequence ID" value="KAK1602930.1"/>
    <property type="molecule type" value="Genomic_DNA"/>
</dbReference>
<dbReference type="InterPro" id="IPR000626">
    <property type="entry name" value="Ubiquitin-like_dom"/>
</dbReference>
<sequence>MQILVELLTGKIVTLDVESSDTIENVKTMIQDKEEIAIHKQRLMFDGTQLKDGRTLADYDIQNESTLHLNGGMEISVETLNGNMITLQVDPSDTIQDVKAKIQDEHRLTFDGKKLEDNSTLADYGIQYGSTLNLHRHNPKWMQICIKPLERSFYVKSSDTIDSVKAKIKDEYCIQVVQQRLIFNKKELEGGRTLAYYDIRNGSDLDLVLRLRSGLMEIYIRTFTGNTYALKLESSDTVHSVKEKIEQAQGLPIQNQRIIFDGKQLEGGRTLADYNITDLSTLHLGIRLL</sequence>
<dbReference type="Pfam" id="PF00240">
    <property type="entry name" value="ubiquitin"/>
    <property type="match status" value="4"/>
</dbReference>
<dbReference type="InterPro" id="IPR019956">
    <property type="entry name" value="Ubiquitin_dom"/>
</dbReference>
<dbReference type="SUPFAM" id="SSF54236">
    <property type="entry name" value="Ubiquitin-like"/>
    <property type="match status" value="4"/>
</dbReference>
<evidence type="ECO:0000313" key="4">
    <source>
        <dbReference type="EMBL" id="KAK1602930.1"/>
    </source>
</evidence>
<evidence type="ECO:0000259" key="3">
    <source>
        <dbReference type="PROSITE" id="PS50053"/>
    </source>
</evidence>
<dbReference type="Gene3D" id="3.10.20.90">
    <property type="entry name" value="Phosphatidylinositol 3-kinase Catalytic Subunit, Chain A, domain 1"/>
    <property type="match status" value="4"/>
</dbReference>
<dbReference type="InterPro" id="IPR029071">
    <property type="entry name" value="Ubiquitin-like_domsf"/>
</dbReference>
<feature type="domain" description="Ubiquitin-like" evidence="3">
    <location>
        <begin position="1"/>
        <end position="69"/>
    </location>
</feature>
<accession>A0AAD8VFK0</accession>
<evidence type="ECO:0000256" key="1">
    <source>
        <dbReference type="ARBA" id="ARBA00022499"/>
    </source>
</evidence>
<feature type="domain" description="Ubiquitin-like" evidence="3">
    <location>
        <begin position="73"/>
        <end position="134"/>
    </location>
</feature>
<dbReference type="PRINTS" id="PR00348">
    <property type="entry name" value="UBIQUITIN"/>
</dbReference>
<keyword evidence="1" id="KW-1017">Isopeptide bond</keyword>
<proteinExistence type="predicted"/>